<dbReference type="InterPro" id="IPR004360">
    <property type="entry name" value="Glyas_Fos-R_dOase_dom"/>
</dbReference>
<accession>A0ABY5ZIK1</accession>
<evidence type="ECO:0000259" key="1">
    <source>
        <dbReference type="PROSITE" id="PS51819"/>
    </source>
</evidence>
<reference evidence="2" key="1">
    <citation type="journal article" date="2022" name="Environ. Microbiol.">
        <title>Geoalkalibacter halelectricus SAP #1 sp. nov. possessing extracellular electron transfer and mineral#reducing capabilities from a haloalkaline environment.</title>
        <authorList>
            <person name="Yadav S."/>
            <person name="Singh R."/>
            <person name="Sundharam S.S."/>
            <person name="Chaudhary S."/>
            <person name="Krishnamurthi S."/>
            <person name="Patil S.A."/>
        </authorList>
    </citation>
    <scope>NUCLEOTIDE SEQUENCE</scope>
    <source>
        <strain evidence="2">SAP-1</strain>
    </source>
</reference>
<dbReference type="EMBL" id="CP092109">
    <property type="protein sequence ID" value="UWZ78284.1"/>
    <property type="molecule type" value="Genomic_DNA"/>
</dbReference>
<name>A0ABY5ZIK1_9BACT</name>
<dbReference type="Pfam" id="PF00903">
    <property type="entry name" value="Glyoxalase"/>
    <property type="match status" value="1"/>
</dbReference>
<dbReference type="InterPro" id="IPR029068">
    <property type="entry name" value="Glyas_Bleomycin-R_OHBP_Dase"/>
</dbReference>
<protein>
    <submittedName>
        <fullName evidence="2">VOC family protein</fullName>
    </submittedName>
</protein>
<dbReference type="Gene3D" id="3.10.180.10">
    <property type="entry name" value="2,3-Dihydroxybiphenyl 1,2-Dioxygenase, domain 1"/>
    <property type="match status" value="1"/>
</dbReference>
<dbReference type="InterPro" id="IPR037523">
    <property type="entry name" value="VOC_core"/>
</dbReference>
<evidence type="ECO:0000313" key="2">
    <source>
        <dbReference type="EMBL" id="UWZ78284.1"/>
    </source>
</evidence>
<dbReference type="PROSITE" id="PS51819">
    <property type="entry name" value="VOC"/>
    <property type="match status" value="1"/>
</dbReference>
<proteinExistence type="predicted"/>
<gene>
    <name evidence="2" type="ORF">L9S41_11315</name>
</gene>
<feature type="domain" description="VOC" evidence="1">
    <location>
        <begin position="14"/>
        <end position="132"/>
    </location>
</feature>
<keyword evidence="3" id="KW-1185">Reference proteome</keyword>
<organism evidence="2 3">
    <name type="scientific">Geoalkalibacter halelectricus</name>
    <dbReference type="NCBI Taxonomy" id="2847045"/>
    <lineage>
        <taxon>Bacteria</taxon>
        <taxon>Pseudomonadati</taxon>
        <taxon>Thermodesulfobacteriota</taxon>
        <taxon>Desulfuromonadia</taxon>
        <taxon>Desulfuromonadales</taxon>
        <taxon>Geoalkalibacteraceae</taxon>
        <taxon>Geoalkalibacter</taxon>
    </lineage>
</organism>
<dbReference type="RefSeq" id="WP_260746634.1">
    <property type="nucleotide sequence ID" value="NZ_CP092109.1"/>
</dbReference>
<dbReference type="SUPFAM" id="SSF54593">
    <property type="entry name" value="Glyoxalase/Bleomycin resistance protein/Dihydroxybiphenyl dioxygenase"/>
    <property type="match status" value="1"/>
</dbReference>
<dbReference type="Proteomes" id="UP001060414">
    <property type="component" value="Chromosome"/>
</dbReference>
<sequence length="152" mass="17089">MNKDTAPLKTRAVGINHVALEVEDIEAALDFYGNLFEFKLRGRHEHMAFIDLGDQFINLSEKRSQGPDTARHFGLVVDDREPLRQALKAAGVRILPGPGLDFLDPWGNHVQVVEYRSIQFTKAPHILRGMGMEDLDKTKEALEELVQKGMAP</sequence>
<evidence type="ECO:0000313" key="3">
    <source>
        <dbReference type="Proteomes" id="UP001060414"/>
    </source>
</evidence>